<dbReference type="InterPro" id="IPR024909">
    <property type="entry name" value="Cys-tRNA/MSH_ligase"/>
</dbReference>
<dbReference type="Proteomes" id="UP000190312">
    <property type="component" value="Unassembled WGS sequence"/>
</dbReference>
<dbReference type="SUPFAM" id="SSF47323">
    <property type="entry name" value="Anticodon-binding domain of a subclass of class I aminoacyl-tRNA synthetases"/>
    <property type="match status" value="1"/>
</dbReference>
<dbReference type="Gene3D" id="3.90.245.10">
    <property type="entry name" value="Ribonucleoside hydrolase-like"/>
    <property type="match status" value="1"/>
</dbReference>
<dbReference type="AlphaFoldDB" id="A0A1S9DXM1"/>
<dbReference type="GO" id="GO:0005737">
    <property type="term" value="C:cytoplasm"/>
    <property type="evidence" value="ECO:0007669"/>
    <property type="project" value="TreeGrafter"/>
</dbReference>
<dbReference type="GO" id="GO:0046872">
    <property type="term" value="F:metal ion binding"/>
    <property type="evidence" value="ECO:0007669"/>
    <property type="project" value="UniProtKB-KW"/>
</dbReference>
<dbReference type="SUPFAM" id="SSF53590">
    <property type="entry name" value="Nucleoside hydrolase"/>
    <property type="match status" value="1"/>
</dbReference>
<evidence type="ECO:0000256" key="1">
    <source>
        <dbReference type="ARBA" id="ARBA00001947"/>
    </source>
</evidence>
<dbReference type="GO" id="GO:0005524">
    <property type="term" value="F:ATP binding"/>
    <property type="evidence" value="ECO:0007669"/>
    <property type="project" value="UniProtKB-KW"/>
</dbReference>
<comment type="cofactor">
    <cofactor evidence="1">
        <name>Zn(2+)</name>
        <dbReference type="ChEBI" id="CHEBI:29105"/>
    </cofactor>
</comment>
<dbReference type="VEuPathDB" id="FungiDB:AO090023000163"/>
<dbReference type="PANTHER" id="PTHR10890">
    <property type="entry name" value="CYSTEINYL-TRNA SYNTHETASE"/>
    <property type="match status" value="1"/>
</dbReference>
<dbReference type="Pfam" id="PF01406">
    <property type="entry name" value="tRNA-synt_1e"/>
    <property type="match status" value="1"/>
</dbReference>
<keyword evidence="6" id="KW-0067">ATP-binding</keyword>
<organism evidence="8 9">
    <name type="scientific">Aspergillus oryzae</name>
    <name type="common">Yellow koji mold</name>
    <dbReference type="NCBI Taxonomy" id="5062"/>
    <lineage>
        <taxon>Eukaryota</taxon>
        <taxon>Fungi</taxon>
        <taxon>Dikarya</taxon>
        <taxon>Ascomycota</taxon>
        <taxon>Pezizomycotina</taxon>
        <taxon>Eurotiomycetes</taxon>
        <taxon>Eurotiomycetidae</taxon>
        <taxon>Eurotiales</taxon>
        <taxon>Aspergillaceae</taxon>
        <taxon>Aspergillus</taxon>
        <taxon>Aspergillus subgen. Circumdati</taxon>
    </lineage>
</organism>
<keyword evidence="5" id="KW-0862">Zinc</keyword>
<evidence type="ECO:0000256" key="5">
    <source>
        <dbReference type="ARBA" id="ARBA00022833"/>
    </source>
</evidence>
<keyword evidence="8" id="KW-0030">Aminoacyl-tRNA synthetase</keyword>
<evidence type="ECO:0000256" key="2">
    <source>
        <dbReference type="ARBA" id="ARBA00022598"/>
    </source>
</evidence>
<keyword evidence="4" id="KW-0547">Nucleotide-binding</keyword>
<evidence type="ECO:0000313" key="8">
    <source>
        <dbReference type="EMBL" id="OOO13813.1"/>
    </source>
</evidence>
<dbReference type="Gene3D" id="3.40.50.620">
    <property type="entry name" value="HUPs"/>
    <property type="match status" value="2"/>
</dbReference>
<dbReference type="VEuPathDB" id="FungiDB:AO090023000162"/>
<dbReference type="eggNOG" id="ENOG502SKET">
    <property type="taxonomic scope" value="Eukaryota"/>
</dbReference>
<dbReference type="GO" id="GO:0004817">
    <property type="term" value="F:cysteine-tRNA ligase activity"/>
    <property type="evidence" value="ECO:0007669"/>
    <property type="project" value="TreeGrafter"/>
</dbReference>
<dbReference type="InterPro" id="IPR014729">
    <property type="entry name" value="Rossmann-like_a/b/a_fold"/>
</dbReference>
<proteinExistence type="predicted"/>
<dbReference type="InterPro" id="IPR009080">
    <property type="entry name" value="tRNAsynth_Ia_anticodon-bd"/>
</dbReference>
<evidence type="ECO:0000256" key="3">
    <source>
        <dbReference type="ARBA" id="ARBA00022723"/>
    </source>
</evidence>
<keyword evidence="3" id="KW-0479">Metal-binding</keyword>
<reference evidence="8 9" key="1">
    <citation type="submission" date="2016-10" db="EMBL/GenBank/DDBJ databases">
        <title>Genome sequencing of Aspergillus oryzae BCC7051.</title>
        <authorList>
            <person name="Thammarongtham C."/>
            <person name="Vorapreeda T."/>
            <person name="Nookaew I."/>
            <person name="Srisuk T."/>
            <person name="Land M."/>
            <person name="Jeennor S."/>
            <person name="Laoteng K."/>
        </authorList>
    </citation>
    <scope>NUCLEOTIDE SEQUENCE [LARGE SCALE GENOMIC DNA]</scope>
    <source>
        <strain evidence="8 9">BCC7051</strain>
    </source>
</reference>
<evidence type="ECO:0000256" key="6">
    <source>
        <dbReference type="ARBA" id="ARBA00022840"/>
    </source>
</evidence>
<evidence type="ECO:0000259" key="7">
    <source>
        <dbReference type="Pfam" id="PF01406"/>
    </source>
</evidence>
<protein>
    <submittedName>
        <fullName evidence="8">Cysteinyl-tRNA synthetase/mycothiol ligase</fullName>
    </submittedName>
</protein>
<dbReference type="InterPro" id="IPR032678">
    <property type="entry name" value="tRNA-synt_1_cat_dom"/>
</dbReference>
<dbReference type="InterPro" id="IPR036452">
    <property type="entry name" value="Ribo_hydro-like"/>
</dbReference>
<dbReference type="PRINTS" id="PR00983">
    <property type="entry name" value="TRNASYNTHCYS"/>
</dbReference>
<evidence type="ECO:0000256" key="4">
    <source>
        <dbReference type="ARBA" id="ARBA00022741"/>
    </source>
</evidence>
<gene>
    <name evidence="8" type="ORF">OAory_01024080</name>
</gene>
<dbReference type="PANTHER" id="PTHR10890:SF3">
    <property type="entry name" value="CYSTEINE--TRNA LIGASE, CYTOPLASMIC"/>
    <property type="match status" value="1"/>
</dbReference>
<dbReference type="GO" id="GO:0016799">
    <property type="term" value="F:hydrolase activity, hydrolyzing N-glycosyl compounds"/>
    <property type="evidence" value="ECO:0007669"/>
    <property type="project" value="InterPro"/>
</dbReference>
<evidence type="ECO:0000313" key="9">
    <source>
        <dbReference type="Proteomes" id="UP000190312"/>
    </source>
</evidence>
<accession>A0A1S9DXM1</accession>
<comment type="caution">
    <text evidence="8">The sequence shown here is derived from an EMBL/GenBank/DDBJ whole genome shotgun (WGS) entry which is preliminary data.</text>
</comment>
<keyword evidence="2 8" id="KW-0436">Ligase</keyword>
<dbReference type="EMBL" id="MKZY01000001">
    <property type="protein sequence ID" value="OOO13813.1"/>
    <property type="molecule type" value="Genomic_DNA"/>
</dbReference>
<dbReference type="OrthoDB" id="187522at2759"/>
<name>A0A1S9DXM1_ASPOZ</name>
<dbReference type="GO" id="GO:0006423">
    <property type="term" value="P:cysteinyl-tRNA aminoacylation"/>
    <property type="evidence" value="ECO:0007669"/>
    <property type="project" value="TreeGrafter"/>
</dbReference>
<dbReference type="SUPFAM" id="SSF52374">
    <property type="entry name" value="Nucleotidylyl transferase"/>
    <property type="match status" value="1"/>
</dbReference>
<feature type="domain" description="tRNA synthetases class I catalytic" evidence="7">
    <location>
        <begin position="47"/>
        <end position="265"/>
    </location>
</feature>
<sequence>MFSQGPGEQPKSLENEMITSEAFYEATQDVILPYLDQLRGSTVPGDAYEIFTKLTKKYEEHFMRDMRDLNVLDPDEITRVTEYGQEIADFVEKIVTNDFGYVTLDGSVYFDIKSFEKAGHPYARSPDDFAIWKASRPGEPSWKSQWGQGRPGWHIECSAMASSRLGSQNDIHSGGIDLAFPHHDNELAQSEAYWSEKKQQWVNYFLHMGHLSIQGSKMSKSLKNFATVRSALDKGDWNPRSLRIVFLLGGWRDGVEITPELIQTASAYQGVAPDGSSDPIISLAQALATAKEKVHEYFCDSFDTPKVMGVISELITTFNNVDQNANPNEVQELAQWVTRIVTILGLNGKVSPESCGIGWEGTDIPEPAKQFLYPLSAMRDALREATKSQGEVTHQQLKAITAETIVDERLVSQASRPYFQVFRDFHARISPSNSEDTPTSSKELLSLCDRLRDVELFDLGIYLEDRENKPALVRPVTRDLLQSREEHARKMLLKQQEKEKQEKLAKERLEKGRLSHLDMFRTSEFSAWDEDGMPTKDASSPAPNIWLVVYTTTVVDLVHYSQELPTTFAFLISRLIIVRMRTRWIFTVALLVAPLALGSIPATKLIIDTDLFSDVDDAAALLVACDHPMATPIGVMINYPSSYSALAASSILGYYGYSDVPVALKQPFSNDTFLDTWSYQLGEYASKVAYNWRHTASMPWGDVSSAWDPVELYRKLLSEAGDHSVTIASIGFLDNLSELLSSPGDTYSSLSGHGLVKAKVKELVIMGGAYPCGYEYNFYGSNASATAHVVNTWPGPMTFSGGELGATVYSGARLTVEGPVSDPVNAAYRWYTGYNISRSSWDPLTVLYAIDGLSNMFVYANKGGHNYIYPDGRNEWLPDSPLYPQKYLKLRMSEEEAGELLDNIYLDTATRAAR</sequence>